<accession>A0A975BAT9</accession>
<keyword evidence="2" id="KW-1185">Reference proteome</keyword>
<protein>
    <submittedName>
        <fullName evidence="1">Uncharacterized protein</fullName>
    </submittedName>
</protein>
<gene>
    <name evidence="1" type="ORF">dnl_44760</name>
</gene>
<reference evidence="1" key="1">
    <citation type="journal article" date="2021" name="Microb. Physiol.">
        <title>Proteogenomic Insights into the Physiology of Marine, Sulfate-Reducing, Filamentous Desulfonema limicola and Desulfonema magnum.</title>
        <authorList>
            <person name="Schnaars V."/>
            <person name="Wohlbrand L."/>
            <person name="Scheve S."/>
            <person name="Hinrichs C."/>
            <person name="Reinhardt R."/>
            <person name="Rabus R."/>
        </authorList>
    </citation>
    <scope>NUCLEOTIDE SEQUENCE</scope>
    <source>
        <strain evidence="1">5ac10</strain>
    </source>
</reference>
<dbReference type="AlphaFoldDB" id="A0A975BAT9"/>
<organism evidence="1 2">
    <name type="scientific">Desulfonema limicola</name>
    <dbReference type="NCBI Taxonomy" id="45656"/>
    <lineage>
        <taxon>Bacteria</taxon>
        <taxon>Pseudomonadati</taxon>
        <taxon>Thermodesulfobacteriota</taxon>
        <taxon>Desulfobacteria</taxon>
        <taxon>Desulfobacterales</taxon>
        <taxon>Desulfococcaceae</taxon>
        <taxon>Desulfonema</taxon>
    </lineage>
</organism>
<dbReference type="EMBL" id="CP061799">
    <property type="protein sequence ID" value="QTA82111.1"/>
    <property type="molecule type" value="Genomic_DNA"/>
</dbReference>
<name>A0A975BAT9_9BACT</name>
<dbReference type="KEGG" id="dli:dnl_44760"/>
<proteinExistence type="predicted"/>
<evidence type="ECO:0000313" key="2">
    <source>
        <dbReference type="Proteomes" id="UP000663720"/>
    </source>
</evidence>
<dbReference type="RefSeq" id="WP_207688072.1">
    <property type="nucleotide sequence ID" value="NZ_CP061799.1"/>
</dbReference>
<dbReference type="Proteomes" id="UP000663720">
    <property type="component" value="Chromosome"/>
</dbReference>
<evidence type="ECO:0000313" key="1">
    <source>
        <dbReference type="EMBL" id="QTA82111.1"/>
    </source>
</evidence>
<sequence length="106" mass="12449">MERFNLEELLQLIDDKKYFVLHAPRQTGKTSGLLAKEAGPQLLLQRIVNSGGRVHREYGLGRKRTDLMLIWFYSEKVQKVVIELKILYKSLEKTIDEGLKQTWEFI</sequence>